<dbReference type="AlphaFoldDB" id="A0A9X4MGT0"/>
<comment type="catalytic activity">
    <reaction evidence="5">
        <text>dTDP-beta-L-rhamnose + NADP(+) = dTDP-4-dehydro-beta-L-rhamnose + NADPH + H(+)</text>
        <dbReference type="Rhea" id="RHEA:21796"/>
        <dbReference type="ChEBI" id="CHEBI:15378"/>
        <dbReference type="ChEBI" id="CHEBI:57510"/>
        <dbReference type="ChEBI" id="CHEBI:57783"/>
        <dbReference type="ChEBI" id="CHEBI:58349"/>
        <dbReference type="ChEBI" id="CHEBI:62830"/>
        <dbReference type="EC" id="1.1.1.133"/>
    </reaction>
</comment>
<dbReference type="CDD" id="cd05254">
    <property type="entry name" value="dTDP_HR_like_SDR_e"/>
    <property type="match status" value="1"/>
</dbReference>
<evidence type="ECO:0000256" key="3">
    <source>
        <dbReference type="ARBA" id="ARBA00012929"/>
    </source>
</evidence>
<name>A0A9X4MGT0_9BACT</name>
<evidence type="ECO:0000313" key="9">
    <source>
        <dbReference type="Proteomes" id="UP001154240"/>
    </source>
</evidence>
<evidence type="ECO:0000256" key="1">
    <source>
        <dbReference type="ARBA" id="ARBA00004781"/>
    </source>
</evidence>
<dbReference type="EMBL" id="JAPHEH010000001">
    <property type="protein sequence ID" value="MDG4476051.1"/>
    <property type="molecule type" value="Genomic_DNA"/>
</dbReference>
<comment type="pathway">
    <text evidence="1 6">Carbohydrate biosynthesis; dTDP-L-rhamnose biosynthesis.</text>
</comment>
<evidence type="ECO:0000256" key="5">
    <source>
        <dbReference type="ARBA" id="ARBA00048200"/>
    </source>
</evidence>
<evidence type="ECO:0000256" key="2">
    <source>
        <dbReference type="ARBA" id="ARBA00010944"/>
    </source>
</evidence>
<dbReference type="PANTHER" id="PTHR10491:SF4">
    <property type="entry name" value="METHIONINE ADENOSYLTRANSFERASE 2 SUBUNIT BETA"/>
    <property type="match status" value="1"/>
</dbReference>
<comment type="similarity">
    <text evidence="2 6">Belongs to the dTDP-4-dehydrorhamnose reductase family.</text>
</comment>
<reference evidence="8" key="1">
    <citation type="journal article" date="2022" name="bioRxiv">
        <title>Thiovibrio frasassiensisgen. nov., sp. nov., an autotrophic, elemental sulfur disproportionating bacterium isolated from sulfidic karst sediment, and proposal of Thiovibrionaceae fam. nov.</title>
        <authorList>
            <person name="Aronson H."/>
            <person name="Thomas C."/>
            <person name="Bhattacharyya M."/>
            <person name="Eckstein S."/>
            <person name="Jensen S."/>
            <person name="Barco R."/>
            <person name="Macalady J."/>
            <person name="Amend J."/>
        </authorList>
    </citation>
    <scope>NUCLEOTIDE SEQUENCE</scope>
    <source>
        <strain evidence="8">RS19-109</strain>
    </source>
</reference>
<evidence type="ECO:0000256" key="4">
    <source>
        <dbReference type="ARBA" id="ARBA00017099"/>
    </source>
</evidence>
<dbReference type="GO" id="GO:0005829">
    <property type="term" value="C:cytosol"/>
    <property type="evidence" value="ECO:0007669"/>
    <property type="project" value="TreeGrafter"/>
</dbReference>
<evidence type="ECO:0000313" key="8">
    <source>
        <dbReference type="EMBL" id="MDG4476051.1"/>
    </source>
</evidence>
<proteinExistence type="inferred from homology"/>
<dbReference type="EC" id="1.1.1.133" evidence="3 6"/>
<dbReference type="Pfam" id="PF04321">
    <property type="entry name" value="RmlD_sub_bind"/>
    <property type="match status" value="1"/>
</dbReference>
<dbReference type="RefSeq" id="WP_307633020.1">
    <property type="nucleotide sequence ID" value="NZ_JAPHEH010000001.1"/>
</dbReference>
<organism evidence="8 9">
    <name type="scientific">Thiovibrio frasassiensis</name>
    <dbReference type="NCBI Taxonomy" id="2984131"/>
    <lineage>
        <taxon>Bacteria</taxon>
        <taxon>Pseudomonadati</taxon>
        <taxon>Thermodesulfobacteriota</taxon>
        <taxon>Desulfobulbia</taxon>
        <taxon>Desulfobulbales</taxon>
        <taxon>Thiovibrionaceae</taxon>
        <taxon>Thiovibrio</taxon>
    </lineage>
</organism>
<keyword evidence="6" id="KW-0521">NADP</keyword>
<evidence type="ECO:0000259" key="7">
    <source>
        <dbReference type="Pfam" id="PF04321"/>
    </source>
</evidence>
<keyword evidence="9" id="KW-1185">Reference proteome</keyword>
<reference evidence="8" key="2">
    <citation type="submission" date="2022-10" db="EMBL/GenBank/DDBJ databases">
        <authorList>
            <person name="Aronson H.S."/>
        </authorList>
    </citation>
    <scope>NUCLEOTIDE SEQUENCE</scope>
    <source>
        <strain evidence="8">RS19-109</strain>
    </source>
</reference>
<gene>
    <name evidence="8" type="ORF">OLX77_07760</name>
</gene>
<comment type="caution">
    <text evidence="8">The sequence shown here is derived from an EMBL/GenBank/DDBJ whole genome shotgun (WGS) entry which is preliminary data.</text>
</comment>
<dbReference type="Proteomes" id="UP001154240">
    <property type="component" value="Unassembled WGS sequence"/>
</dbReference>
<dbReference type="GO" id="GO:0019305">
    <property type="term" value="P:dTDP-rhamnose biosynthetic process"/>
    <property type="evidence" value="ECO:0007669"/>
    <property type="project" value="TreeGrafter"/>
</dbReference>
<dbReference type="InterPro" id="IPR029903">
    <property type="entry name" value="RmlD-like-bd"/>
</dbReference>
<evidence type="ECO:0000256" key="6">
    <source>
        <dbReference type="RuleBase" id="RU364082"/>
    </source>
</evidence>
<keyword evidence="6" id="KW-0560">Oxidoreductase</keyword>
<dbReference type="InterPro" id="IPR005913">
    <property type="entry name" value="dTDP_dehydrorham_reduct"/>
</dbReference>
<dbReference type="GO" id="GO:0008831">
    <property type="term" value="F:dTDP-4-dehydrorhamnose reductase activity"/>
    <property type="evidence" value="ECO:0007669"/>
    <property type="project" value="UniProtKB-EC"/>
</dbReference>
<dbReference type="InterPro" id="IPR036291">
    <property type="entry name" value="NAD(P)-bd_dom_sf"/>
</dbReference>
<dbReference type="SUPFAM" id="SSF51735">
    <property type="entry name" value="NAD(P)-binding Rossmann-fold domains"/>
    <property type="match status" value="1"/>
</dbReference>
<comment type="function">
    <text evidence="6">Catalyzes the reduction of dTDP-6-deoxy-L-lyxo-4-hexulose to yield dTDP-L-rhamnose.</text>
</comment>
<accession>A0A9X4MGT0</accession>
<dbReference type="Gene3D" id="3.40.50.720">
    <property type="entry name" value="NAD(P)-binding Rossmann-like Domain"/>
    <property type="match status" value="1"/>
</dbReference>
<feature type="domain" description="RmlD-like substrate binding" evidence="7">
    <location>
        <begin position="1"/>
        <end position="241"/>
    </location>
</feature>
<protein>
    <recommendedName>
        <fullName evidence="4 6">dTDP-4-dehydrorhamnose reductase</fullName>
        <ecNumber evidence="3 6">1.1.1.133</ecNumber>
    </recommendedName>
</protein>
<sequence>MKVLVIGASGMIGSTFLRILSEKNDWKVFGTVRDRSVKRFFSALGGERLISGVDVQHHDLLVRILDEIRPDVVVNCAGLTKHKPDAEDPLVSIPINTLMPHRLAGLCKLVGARLIHVSTDCIFSGEKGGYVENDFADARDVYGKSKALGEVNYPHAITLRTSTIGHELQSQFGLLEWFLLQERCCKGYTRAIFSGLPTVVFAQVVRDVVIPRKELSGVYHVAAQPISKYDLLKLIADVYGKTIDIVPDEQLVIDRSLNADRFRDVTGYVAPSWPELIQLMHTYK</sequence>
<dbReference type="PANTHER" id="PTHR10491">
    <property type="entry name" value="DTDP-4-DEHYDRORHAMNOSE REDUCTASE"/>
    <property type="match status" value="1"/>
</dbReference>